<dbReference type="InParanoid" id="B4JZG7"/>
<name>B4JZG7_DROGR</name>
<organism evidence="3">
    <name type="scientific">Drosophila grimshawi</name>
    <name type="common">Hawaiian fruit fly</name>
    <name type="synonym">Idiomyia grimshawi</name>
    <dbReference type="NCBI Taxonomy" id="7222"/>
    <lineage>
        <taxon>Eukaryota</taxon>
        <taxon>Metazoa</taxon>
        <taxon>Ecdysozoa</taxon>
        <taxon>Arthropoda</taxon>
        <taxon>Hexapoda</taxon>
        <taxon>Insecta</taxon>
        <taxon>Pterygota</taxon>
        <taxon>Neoptera</taxon>
        <taxon>Endopterygota</taxon>
        <taxon>Diptera</taxon>
        <taxon>Brachycera</taxon>
        <taxon>Muscomorpha</taxon>
        <taxon>Ephydroidea</taxon>
        <taxon>Drosophilidae</taxon>
        <taxon>Drosophila</taxon>
        <taxon>Hawaiian Drosophila</taxon>
    </lineage>
</organism>
<feature type="compositionally biased region" description="Basic and acidic residues" evidence="1">
    <location>
        <begin position="115"/>
        <end position="127"/>
    </location>
</feature>
<accession>B4JZG7</accession>
<dbReference type="EMBL" id="CH916379">
    <property type="protein sequence ID" value="EDV94089.1"/>
    <property type="molecule type" value="Genomic_DNA"/>
</dbReference>
<dbReference type="AlphaFoldDB" id="B4JZG7"/>
<dbReference type="OrthoDB" id="8057344at2759"/>
<feature type="compositionally biased region" description="Low complexity" evidence="1">
    <location>
        <begin position="56"/>
        <end position="65"/>
    </location>
</feature>
<dbReference type="eggNOG" id="ENOG502TBJ5">
    <property type="taxonomic scope" value="Eukaryota"/>
</dbReference>
<keyword evidence="3" id="KW-1185">Reference proteome</keyword>
<feature type="region of interest" description="Disordered" evidence="1">
    <location>
        <begin position="29"/>
        <end position="65"/>
    </location>
</feature>
<gene>
    <name evidence="2" type="primary">Dgri\GH25075</name>
    <name evidence="2" type="ORF">Dgri_GH25075</name>
</gene>
<feature type="region of interest" description="Disordered" evidence="1">
    <location>
        <begin position="91"/>
        <end position="127"/>
    </location>
</feature>
<sequence>MLTKQPDYTISELGYPQLHQLCDDGFHKKCRPQQAPSCSDRPRHSHSHWLRHSHSHNSSPSRLLPLRETLDDYNRRLLSEQNAKVANCVASQRRESVDVLAQQKRRKNLRNEQQQQRDKHNNNISRE</sequence>
<dbReference type="PhylomeDB" id="B4JZG7"/>
<proteinExistence type="predicted"/>
<dbReference type="OMA" id="WSDSTTC"/>
<evidence type="ECO:0000313" key="2">
    <source>
        <dbReference type="EMBL" id="EDV94089.1"/>
    </source>
</evidence>
<dbReference type="KEGG" id="dgr:6570124"/>
<evidence type="ECO:0000313" key="3">
    <source>
        <dbReference type="Proteomes" id="UP000001070"/>
    </source>
</evidence>
<protein>
    <submittedName>
        <fullName evidence="2">GH25075</fullName>
    </submittedName>
</protein>
<evidence type="ECO:0000256" key="1">
    <source>
        <dbReference type="SAM" id="MobiDB-lite"/>
    </source>
</evidence>
<dbReference type="HOGENOM" id="CLU_2075571_0_0_1"/>
<reference evidence="2 3" key="1">
    <citation type="journal article" date="2007" name="Nature">
        <title>Evolution of genes and genomes on the Drosophila phylogeny.</title>
        <authorList>
            <consortium name="Drosophila 12 Genomes Consortium"/>
            <person name="Clark A.G."/>
            <person name="Eisen M.B."/>
            <person name="Smith D.R."/>
            <person name="Bergman C.M."/>
            <person name="Oliver B."/>
            <person name="Markow T.A."/>
            <person name="Kaufman T.C."/>
            <person name="Kellis M."/>
            <person name="Gelbart W."/>
            <person name="Iyer V.N."/>
            <person name="Pollard D.A."/>
            <person name="Sackton T.B."/>
            <person name="Larracuente A.M."/>
            <person name="Singh N.D."/>
            <person name="Abad J.P."/>
            <person name="Abt D.N."/>
            <person name="Adryan B."/>
            <person name="Aguade M."/>
            <person name="Akashi H."/>
            <person name="Anderson W.W."/>
            <person name="Aquadro C.F."/>
            <person name="Ardell D.H."/>
            <person name="Arguello R."/>
            <person name="Artieri C.G."/>
            <person name="Barbash D.A."/>
            <person name="Barker D."/>
            <person name="Barsanti P."/>
            <person name="Batterham P."/>
            <person name="Batzoglou S."/>
            <person name="Begun D."/>
            <person name="Bhutkar A."/>
            <person name="Blanco E."/>
            <person name="Bosak S.A."/>
            <person name="Bradley R.K."/>
            <person name="Brand A.D."/>
            <person name="Brent M.R."/>
            <person name="Brooks A.N."/>
            <person name="Brown R.H."/>
            <person name="Butlin R.K."/>
            <person name="Caggese C."/>
            <person name="Calvi B.R."/>
            <person name="Bernardo de Carvalho A."/>
            <person name="Caspi A."/>
            <person name="Castrezana S."/>
            <person name="Celniker S.E."/>
            <person name="Chang J.L."/>
            <person name="Chapple C."/>
            <person name="Chatterji S."/>
            <person name="Chinwalla A."/>
            <person name="Civetta A."/>
            <person name="Clifton S.W."/>
            <person name="Comeron J.M."/>
            <person name="Costello J.C."/>
            <person name="Coyne J.A."/>
            <person name="Daub J."/>
            <person name="David R.G."/>
            <person name="Delcher A.L."/>
            <person name="Delehaunty K."/>
            <person name="Do C.B."/>
            <person name="Ebling H."/>
            <person name="Edwards K."/>
            <person name="Eickbush T."/>
            <person name="Evans J.D."/>
            <person name="Filipski A."/>
            <person name="Findeiss S."/>
            <person name="Freyhult E."/>
            <person name="Fulton L."/>
            <person name="Fulton R."/>
            <person name="Garcia A.C."/>
            <person name="Gardiner A."/>
            <person name="Garfield D.A."/>
            <person name="Garvin B.E."/>
            <person name="Gibson G."/>
            <person name="Gilbert D."/>
            <person name="Gnerre S."/>
            <person name="Godfrey J."/>
            <person name="Good R."/>
            <person name="Gotea V."/>
            <person name="Gravely B."/>
            <person name="Greenberg A.J."/>
            <person name="Griffiths-Jones S."/>
            <person name="Gross S."/>
            <person name="Guigo R."/>
            <person name="Gustafson E.A."/>
            <person name="Haerty W."/>
            <person name="Hahn M.W."/>
            <person name="Halligan D.L."/>
            <person name="Halpern A.L."/>
            <person name="Halter G.M."/>
            <person name="Han M.V."/>
            <person name="Heger A."/>
            <person name="Hillier L."/>
            <person name="Hinrichs A.S."/>
            <person name="Holmes I."/>
            <person name="Hoskins R.A."/>
            <person name="Hubisz M.J."/>
            <person name="Hultmark D."/>
            <person name="Huntley M.A."/>
            <person name="Jaffe D.B."/>
            <person name="Jagadeeshan S."/>
            <person name="Jeck W.R."/>
            <person name="Johnson J."/>
            <person name="Jones C.D."/>
            <person name="Jordan W.C."/>
            <person name="Karpen G.H."/>
            <person name="Kataoka E."/>
            <person name="Keightley P.D."/>
            <person name="Kheradpour P."/>
            <person name="Kirkness E.F."/>
            <person name="Koerich L.B."/>
            <person name="Kristiansen K."/>
            <person name="Kudrna D."/>
            <person name="Kulathinal R.J."/>
            <person name="Kumar S."/>
            <person name="Kwok R."/>
            <person name="Lander E."/>
            <person name="Langley C.H."/>
            <person name="Lapoint R."/>
            <person name="Lazzaro B.P."/>
            <person name="Lee S.J."/>
            <person name="Levesque L."/>
            <person name="Li R."/>
            <person name="Lin C.F."/>
            <person name="Lin M.F."/>
            <person name="Lindblad-Toh K."/>
            <person name="Llopart A."/>
            <person name="Long M."/>
            <person name="Low L."/>
            <person name="Lozovsky E."/>
            <person name="Lu J."/>
            <person name="Luo M."/>
            <person name="Machado C.A."/>
            <person name="Makalowski W."/>
            <person name="Marzo M."/>
            <person name="Matsuda M."/>
            <person name="Matzkin L."/>
            <person name="McAllister B."/>
            <person name="McBride C.S."/>
            <person name="McKernan B."/>
            <person name="McKernan K."/>
            <person name="Mendez-Lago M."/>
            <person name="Minx P."/>
            <person name="Mollenhauer M.U."/>
            <person name="Montooth K."/>
            <person name="Mount S.M."/>
            <person name="Mu X."/>
            <person name="Myers E."/>
            <person name="Negre B."/>
            <person name="Newfeld S."/>
            <person name="Nielsen R."/>
            <person name="Noor M.A."/>
            <person name="O'Grady P."/>
            <person name="Pachter L."/>
            <person name="Papaceit M."/>
            <person name="Parisi M.J."/>
            <person name="Parisi M."/>
            <person name="Parts L."/>
            <person name="Pedersen J.S."/>
            <person name="Pesole G."/>
            <person name="Phillippy A.M."/>
            <person name="Ponting C.P."/>
            <person name="Pop M."/>
            <person name="Porcelli D."/>
            <person name="Powell J.R."/>
            <person name="Prohaska S."/>
            <person name="Pruitt K."/>
            <person name="Puig M."/>
            <person name="Quesneville H."/>
            <person name="Ram K.R."/>
            <person name="Rand D."/>
            <person name="Rasmussen M.D."/>
            <person name="Reed L.K."/>
            <person name="Reenan R."/>
            <person name="Reily A."/>
            <person name="Remington K.A."/>
            <person name="Rieger T.T."/>
            <person name="Ritchie M.G."/>
            <person name="Robin C."/>
            <person name="Rogers Y.H."/>
            <person name="Rohde C."/>
            <person name="Rozas J."/>
            <person name="Rubenfield M.J."/>
            <person name="Ruiz A."/>
            <person name="Russo S."/>
            <person name="Salzberg S.L."/>
            <person name="Sanchez-Gracia A."/>
            <person name="Saranga D.J."/>
            <person name="Sato H."/>
            <person name="Schaeffer S.W."/>
            <person name="Schatz M.C."/>
            <person name="Schlenke T."/>
            <person name="Schwartz R."/>
            <person name="Segarra C."/>
            <person name="Singh R.S."/>
            <person name="Sirot L."/>
            <person name="Sirota M."/>
            <person name="Sisneros N.B."/>
            <person name="Smith C.D."/>
            <person name="Smith T.F."/>
            <person name="Spieth J."/>
            <person name="Stage D.E."/>
            <person name="Stark A."/>
            <person name="Stephan W."/>
            <person name="Strausberg R.L."/>
            <person name="Strempel S."/>
            <person name="Sturgill D."/>
            <person name="Sutton G."/>
            <person name="Sutton G.G."/>
            <person name="Tao W."/>
            <person name="Teichmann S."/>
            <person name="Tobari Y.N."/>
            <person name="Tomimura Y."/>
            <person name="Tsolas J.M."/>
            <person name="Valente V.L."/>
            <person name="Venter E."/>
            <person name="Venter J.C."/>
            <person name="Vicario S."/>
            <person name="Vieira F.G."/>
            <person name="Vilella A.J."/>
            <person name="Villasante A."/>
            <person name="Walenz B."/>
            <person name="Wang J."/>
            <person name="Wasserman M."/>
            <person name="Watts T."/>
            <person name="Wilson D."/>
            <person name="Wilson R.K."/>
            <person name="Wing R.A."/>
            <person name="Wolfner M.F."/>
            <person name="Wong A."/>
            <person name="Wong G.K."/>
            <person name="Wu C.I."/>
            <person name="Wu G."/>
            <person name="Yamamoto D."/>
            <person name="Yang H.P."/>
            <person name="Yang S.P."/>
            <person name="Yorke J.A."/>
            <person name="Yoshida K."/>
            <person name="Zdobnov E."/>
            <person name="Zhang P."/>
            <person name="Zhang Y."/>
            <person name="Zimin A.V."/>
            <person name="Baldwin J."/>
            <person name="Abdouelleil A."/>
            <person name="Abdulkadir J."/>
            <person name="Abebe A."/>
            <person name="Abera B."/>
            <person name="Abreu J."/>
            <person name="Acer S.C."/>
            <person name="Aftuck L."/>
            <person name="Alexander A."/>
            <person name="An P."/>
            <person name="Anderson E."/>
            <person name="Anderson S."/>
            <person name="Arachi H."/>
            <person name="Azer M."/>
            <person name="Bachantsang P."/>
            <person name="Barry A."/>
            <person name="Bayul T."/>
            <person name="Berlin A."/>
            <person name="Bessette D."/>
            <person name="Bloom T."/>
            <person name="Blye J."/>
            <person name="Boguslavskiy L."/>
            <person name="Bonnet C."/>
            <person name="Boukhgalter B."/>
            <person name="Bourzgui I."/>
            <person name="Brown A."/>
            <person name="Cahill P."/>
            <person name="Channer S."/>
            <person name="Cheshatsang Y."/>
            <person name="Chuda L."/>
            <person name="Citroen M."/>
            <person name="Collymore A."/>
            <person name="Cooke P."/>
            <person name="Costello M."/>
            <person name="D'Aco K."/>
            <person name="Daza R."/>
            <person name="De Haan G."/>
            <person name="DeGray S."/>
            <person name="DeMaso C."/>
            <person name="Dhargay N."/>
            <person name="Dooley K."/>
            <person name="Dooley E."/>
            <person name="Doricent M."/>
            <person name="Dorje P."/>
            <person name="Dorjee K."/>
            <person name="Dupes A."/>
            <person name="Elong R."/>
            <person name="Falk J."/>
            <person name="Farina A."/>
            <person name="Faro S."/>
            <person name="Ferguson D."/>
            <person name="Fisher S."/>
            <person name="Foley C.D."/>
            <person name="Franke A."/>
            <person name="Friedrich D."/>
            <person name="Gadbois L."/>
            <person name="Gearin G."/>
            <person name="Gearin C.R."/>
            <person name="Giannoukos G."/>
            <person name="Goode T."/>
            <person name="Graham J."/>
            <person name="Grandbois E."/>
            <person name="Grewal S."/>
            <person name="Gyaltsen K."/>
            <person name="Hafez N."/>
            <person name="Hagos B."/>
            <person name="Hall J."/>
            <person name="Henson C."/>
            <person name="Hollinger A."/>
            <person name="Honan T."/>
            <person name="Huard M.D."/>
            <person name="Hughes L."/>
            <person name="Hurhula B."/>
            <person name="Husby M.E."/>
            <person name="Kamat A."/>
            <person name="Kanga B."/>
            <person name="Kashin S."/>
            <person name="Khazanovich D."/>
            <person name="Kisner P."/>
            <person name="Lance K."/>
            <person name="Lara M."/>
            <person name="Lee W."/>
            <person name="Lennon N."/>
            <person name="Letendre F."/>
            <person name="LeVine R."/>
            <person name="Lipovsky A."/>
            <person name="Liu X."/>
            <person name="Liu J."/>
            <person name="Liu S."/>
            <person name="Lokyitsang T."/>
            <person name="Lokyitsang Y."/>
            <person name="Lubonja R."/>
            <person name="Lui A."/>
            <person name="MacDonald P."/>
            <person name="Magnisalis V."/>
            <person name="Maru K."/>
            <person name="Matthews C."/>
            <person name="McCusker W."/>
            <person name="McDonough S."/>
            <person name="Mehta T."/>
            <person name="Meldrim J."/>
            <person name="Meneus L."/>
            <person name="Mihai O."/>
            <person name="Mihalev A."/>
            <person name="Mihova T."/>
            <person name="Mittelman R."/>
            <person name="Mlenga V."/>
            <person name="Montmayeur A."/>
            <person name="Mulrain L."/>
            <person name="Navidi A."/>
            <person name="Naylor J."/>
            <person name="Negash T."/>
            <person name="Nguyen T."/>
            <person name="Nguyen N."/>
            <person name="Nicol R."/>
            <person name="Norbu C."/>
            <person name="Norbu N."/>
            <person name="Novod N."/>
            <person name="O'Neill B."/>
            <person name="Osman S."/>
            <person name="Markiewicz E."/>
            <person name="Oyono O.L."/>
            <person name="Patti C."/>
            <person name="Phunkhang P."/>
            <person name="Pierre F."/>
            <person name="Priest M."/>
            <person name="Raghuraman S."/>
            <person name="Rege F."/>
            <person name="Reyes R."/>
            <person name="Rise C."/>
            <person name="Rogov P."/>
            <person name="Ross K."/>
            <person name="Ryan E."/>
            <person name="Settipalli S."/>
            <person name="Shea T."/>
            <person name="Sherpa N."/>
            <person name="Shi L."/>
            <person name="Shih D."/>
            <person name="Sparrow T."/>
            <person name="Spaulding J."/>
            <person name="Stalker J."/>
            <person name="Stange-Thomann N."/>
            <person name="Stavropoulos S."/>
            <person name="Stone C."/>
            <person name="Strader C."/>
            <person name="Tesfaye S."/>
            <person name="Thomson T."/>
            <person name="Thoulutsang Y."/>
            <person name="Thoulutsang D."/>
            <person name="Topham K."/>
            <person name="Topping I."/>
            <person name="Tsamla T."/>
            <person name="Vassiliev H."/>
            <person name="Vo A."/>
            <person name="Wangchuk T."/>
            <person name="Wangdi T."/>
            <person name="Weiand M."/>
            <person name="Wilkinson J."/>
            <person name="Wilson A."/>
            <person name="Yadav S."/>
            <person name="Young G."/>
            <person name="Yu Q."/>
            <person name="Zembek L."/>
            <person name="Zhong D."/>
            <person name="Zimmer A."/>
            <person name="Zwirko Z."/>
            <person name="Jaffe D.B."/>
            <person name="Alvarez P."/>
            <person name="Brockman W."/>
            <person name="Butler J."/>
            <person name="Chin C."/>
            <person name="Gnerre S."/>
            <person name="Grabherr M."/>
            <person name="Kleber M."/>
            <person name="Mauceli E."/>
            <person name="MacCallum I."/>
        </authorList>
    </citation>
    <scope>NUCLEOTIDE SEQUENCE [LARGE SCALE GENOMIC DNA]</scope>
    <source>
        <strain evidence="3">Tucson 15287-2541.00</strain>
    </source>
</reference>
<dbReference type="Proteomes" id="UP000001070">
    <property type="component" value="Unassembled WGS sequence"/>
</dbReference>
<feature type="compositionally biased region" description="Basic residues" evidence="1">
    <location>
        <begin position="43"/>
        <end position="55"/>
    </location>
</feature>